<reference evidence="12" key="1">
    <citation type="submission" date="2023-07" db="EMBL/GenBank/DDBJ databases">
        <authorList>
            <consortium name="AG Swart"/>
            <person name="Singh M."/>
            <person name="Singh A."/>
            <person name="Seah K."/>
            <person name="Emmerich C."/>
        </authorList>
    </citation>
    <scope>NUCLEOTIDE SEQUENCE</scope>
    <source>
        <strain evidence="12">DP1</strain>
    </source>
</reference>
<evidence type="ECO:0000313" key="12">
    <source>
        <dbReference type="EMBL" id="CAI2370652.1"/>
    </source>
</evidence>
<evidence type="ECO:0000256" key="5">
    <source>
        <dbReference type="ARBA" id="ARBA00022833"/>
    </source>
</evidence>
<evidence type="ECO:0000256" key="7">
    <source>
        <dbReference type="ARBA" id="ARBA00038170"/>
    </source>
</evidence>
<feature type="active site" description="Proton acceptor" evidence="10">
    <location>
        <position position="140"/>
    </location>
</feature>
<keyword evidence="5 10" id="KW-0862">Zinc</keyword>
<dbReference type="SUPFAM" id="SSF52467">
    <property type="entry name" value="DHS-like NAD/FAD-binding domain"/>
    <property type="match status" value="1"/>
</dbReference>
<dbReference type="AlphaFoldDB" id="A0AAD1UKX1"/>
<dbReference type="Gene3D" id="3.40.50.1220">
    <property type="entry name" value="TPP-binding domain"/>
    <property type="match status" value="1"/>
</dbReference>
<accession>A0AAD1UKX1</accession>
<keyword evidence="2" id="KW-0597">Phosphoprotein</keyword>
<dbReference type="PROSITE" id="PS50305">
    <property type="entry name" value="SIRTUIN"/>
    <property type="match status" value="1"/>
</dbReference>
<dbReference type="InterPro" id="IPR026590">
    <property type="entry name" value="Ssirtuin_cat_dom"/>
</dbReference>
<feature type="binding site" evidence="10">
    <location>
        <position position="181"/>
    </location>
    <ligand>
        <name>Zn(2+)</name>
        <dbReference type="ChEBI" id="CHEBI:29105"/>
    </ligand>
</feature>
<evidence type="ECO:0000256" key="1">
    <source>
        <dbReference type="ARBA" id="ARBA00001947"/>
    </source>
</evidence>
<evidence type="ECO:0000256" key="9">
    <source>
        <dbReference type="ARBA" id="ARBA00043038"/>
    </source>
</evidence>
<feature type="binding site" evidence="10">
    <location>
        <position position="151"/>
    </location>
    <ligand>
        <name>Zn(2+)</name>
        <dbReference type="ChEBI" id="CHEBI:29105"/>
    </ligand>
</feature>
<evidence type="ECO:0000256" key="6">
    <source>
        <dbReference type="ARBA" id="ARBA00023027"/>
    </source>
</evidence>
<comment type="similarity">
    <text evidence="7">Belongs to the sirtuin family. Class IV subfamily.</text>
</comment>
<keyword evidence="6" id="KW-0520">NAD</keyword>
<evidence type="ECO:0000256" key="10">
    <source>
        <dbReference type="PROSITE-ProRule" id="PRU00236"/>
    </source>
</evidence>
<feature type="domain" description="Deacetylase sirtuin-type" evidence="11">
    <location>
        <begin position="19"/>
        <end position="276"/>
    </location>
</feature>
<comment type="caution">
    <text evidence="12">The sequence shown here is derived from an EMBL/GenBank/DDBJ whole genome shotgun (WGS) entry which is preliminary data.</text>
</comment>
<evidence type="ECO:0000256" key="3">
    <source>
        <dbReference type="ARBA" id="ARBA00022679"/>
    </source>
</evidence>
<gene>
    <name evidence="12" type="ORF">ECRASSUSDP1_LOCUS11969</name>
</gene>
<dbReference type="Pfam" id="PF02146">
    <property type="entry name" value="SIR2"/>
    <property type="match status" value="1"/>
</dbReference>
<proteinExistence type="inferred from homology"/>
<dbReference type="GO" id="GO:0017136">
    <property type="term" value="F:histone deacetylase activity, NAD-dependent"/>
    <property type="evidence" value="ECO:0007669"/>
    <property type="project" value="TreeGrafter"/>
</dbReference>
<dbReference type="InterPro" id="IPR029035">
    <property type="entry name" value="DHS-like_NAD/FAD-binding_dom"/>
</dbReference>
<sequence>MADTAIKTSEEKKEYFDTEEELEEKIDKLATWILSSEHFISFTGAGISTACGIPDFRSGMDTVLPTGPGCWELAANKKKKKPVKPKKGASVSMHKAYPSKTHMAFVSMIESGLMKFLISQNVDGLHRKSGVPAEKISELHGNTNLEKCKDCGKQYLRDFRVRNAKKAKAHKTGRLCDDPSCRGPLRDSIINFGENLPEEDLNNAFNHAECADICLSMGSSLRVTPAADIPLRVAENGGKLVIVNLQRTPLDEHAALNIHAKCDDVIERLMEKLTIEIPKWKINRFVEVCCKDKKVTVSGRDEQHNYYSLFPKVEMKNGRDLKSLKTSIKEPHNFPLTEHSPSELKIKLYFQGHYGEKPLILTFDREESDTKLFKIVFDPFVGEWEPAESLF</sequence>
<name>A0AAD1UKX1_EUPCR</name>
<evidence type="ECO:0000256" key="2">
    <source>
        <dbReference type="ARBA" id="ARBA00022553"/>
    </source>
</evidence>
<dbReference type="PANTHER" id="PTHR11085">
    <property type="entry name" value="NAD-DEPENDENT PROTEIN DEACYLASE SIRTUIN-5, MITOCHONDRIAL-RELATED"/>
    <property type="match status" value="1"/>
</dbReference>
<keyword evidence="4 10" id="KW-0479">Metal-binding</keyword>
<feature type="binding site" evidence="10">
    <location>
        <position position="148"/>
    </location>
    <ligand>
        <name>Zn(2+)</name>
        <dbReference type="ChEBI" id="CHEBI:29105"/>
    </ligand>
</feature>
<dbReference type="Gene3D" id="2.20.28.200">
    <property type="match status" value="1"/>
</dbReference>
<evidence type="ECO:0000259" key="11">
    <source>
        <dbReference type="PROSITE" id="PS50305"/>
    </source>
</evidence>
<dbReference type="PANTHER" id="PTHR11085:SF1">
    <property type="entry name" value="NAD-DEPENDENT PROTEIN DEACETYLASE SIRTUIN-7"/>
    <property type="match status" value="1"/>
</dbReference>
<feature type="binding site" evidence="10">
    <location>
        <position position="176"/>
    </location>
    <ligand>
        <name>Zn(2+)</name>
        <dbReference type="ChEBI" id="CHEBI:29105"/>
    </ligand>
</feature>
<dbReference type="Proteomes" id="UP001295684">
    <property type="component" value="Unassembled WGS sequence"/>
</dbReference>
<dbReference type="InterPro" id="IPR003000">
    <property type="entry name" value="Sirtuin"/>
</dbReference>
<dbReference type="GO" id="GO:0005634">
    <property type="term" value="C:nucleus"/>
    <property type="evidence" value="ECO:0007669"/>
    <property type="project" value="TreeGrafter"/>
</dbReference>
<comment type="cofactor">
    <cofactor evidence="1">
        <name>Zn(2+)</name>
        <dbReference type="ChEBI" id="CHEBI:29105"/>
    </cofactor>
</comment>
<keyword evidence="13" id="KW-1185">Reference proteome</keyword>
<dbReference type="EMBL" id="CAMPGE010011850">
    <property type="protein sequence ID" value="CAI2370652.1"/>
    <property type="molecule type" value="Genomic_DNA"/>
</dbReference>
<dbReference type="GO" id="GO:0070403">
    <property type="term" value="F:NAD+ binding"/>
    <property type="evidence" value="ECO:0007669"/>
    <property type="project" value="InterPro"/>
</dbReference>
<organism evidence="12 13">
    <name type="scientific">Euplotes crassus</name>
    <dbReference type="NCBI Taxonomy" id="5936"/>
    <lineage>
        <taxon>Eukaryota</taxon>
        <taxon>Sar</taxon>
        <taxon>Alveolata</taxon>
        <taxon>Ciliophora</taxon>
        <taxon>Intramacronucleata</taxon>
        <taxon>Spirotrichea</taxon>
        <taxon>Hypotrichia</taxon>
        <taxon>Euplotida</taxon>
        <taxon>Euplotidae</taxon>
        <taxon>Moneuplotes</taxon>
    </lineage>
</organism>
<evidence type="ECO:0000313" key="13">
    <source>
        <dbReference type="Proteomes" id="UP001295684"/>
    </source>
</evidence>
<evidence type="ECO:0000256" key="8">
    <source>
        <dbReference type="ARBA" id="ARBA00041832"/>
    </source>
</evidence>
<protein>
    <recommendedName>
        <fullName evidence="9">Regulatory protein SIR2 homolog 7</fullName>
    </recommendedName>
    <alternativeName>
        <fullName evidence="8">SIR2-like protein 7</fullName>
    </alternativeName>
</protein>
<dbReference type="GO" id="GO:0046872">
    <property type="term" value="F:metal ion binding"/>
    <property type="evidence" value="ECO:0007669"/>
    <property type="project" value="UniProtKB-KW"/>
</dbReference>
<evidence type="ECO:0000256" key="4">
    <source>
        <dbReference type="ARBA" id="ARBA00022723"/>
    </source>
</evidence>
<dbReference type="InterPro" id="IPR050134">
    <property type="entry name" value="NAD-dep_sirtuin_deacylases"/>
</dbReference>
<keyword evidence="3" id="KW-0808">Transferase</keyword>